<evidence type="ECO:0000313" key="1">
    <source>
        <dbReference type="EMBL" id="VAW21307.1"/>
    </source>
</evidence>
<evidence type="ECO:0008006" key="2">
    <source>
        <dbReference type="Google" id="ProtNLM"/>
    </source>
</evidence>
<dbReference type="InterPro" id="IPR038312">
    <property type="entry name" value="DUF5063_sf"/>
</dbReference>
<name>A0A3B0U720_9ZZZZ</name>
<dbReference type="InterPro" id="IPR032025">
    <property type="entry name" value="DUF5063"/>
</dbReference>
<accession>A0A3B0U720</accession>
<protein>
    <recommendedName>
        <fullName evidence="2">DUF5063 domain-containing protein</fullName>
    </recommendedName>
</protein>
<dbReference type="AlphaFoldDB" id="A0A3B0U720"/>
<sequence length="202" mass="23062">MGGESLNHIVYSKNVVEFVTVANEFCRMVEEVGRYRIAEALGKVQKILPLVYLKAALLPSVERMFEEDVQKFVSELDYNMLLQKWMQLLGEHDSFMEVFEPGIEFNDQPVNLSISESILDIYQVLKNFVVSYSSVNEDIMNDALSDCIISFEQYWGQELVNVLRAVHMLLVSGKGLEETGGNAHSDSRGGDGPHWRDRFFNQ</sequence>
<dbReference type="Pfam" id="PF16702">
    <property type="entry name" value="DUF5063"/>
    <property type="match status" value="1"/>
</dbReference>
<gene>
    <name evidence="1" type="ORF">MNBD_BACTEROID01-375</name>
</gene>
<organism evidence="1">
    <name type="scientific">hydrothermal vent metagenome</name>
    <dbReference type="NCBI Taxonomy" id="652676"/>
    <lineage>
        <taxon>unclassified sequences</taxon>
        <taxon>metagenomes</taxon>
        <taxon>ecological metagenomes</taxon>
    </lineage>
</organism>
<dbReference type="EMBL" id="UOEP01000141">
    <property type="protein sequence ID" value="VAW21307.1"/>
    <property type="molecule type" value="Genomic_DNA"/>
</dbReference>
<proteinExistence type="predicted"/>
<reference evidence="1" key="1">
    <citation type="submission" date="2018-06" db="EMBL/GenBank/DDBJ databases">
        <authorList>
            <person name="Zhirakovskaya E."/>
        </authorList>
    </citation>
    <scope>NUCLEOTIDE SEQUENCE</scope>
</reference>
<dbReference type="Gene3D" id="1.20.120.1550">
    <property type="entry name" value="Protein of unknown function DUF5063"/>
    <property type="match status" value="1"/>
</dbReference>